<protein>
    <submittedName>
        <fullName evidence="1">Uncharacterized protein</fullName>
    </submittedName>
</protein>
<dbReference type="AlphaFoldDB" id="A0A137NPR1"/>
<name>A0A137NPR1_CONC2</name>
<gene>
    <name evidence="1" type="ORF">CONCODRAFT_14024</name>
</gene>
<accession>A0A137NPR1</accession>
<evidence type="ECO:0000313" key="1">
    <source>
        <dbReference type="EMBL" id="KXN64733.1"/>
    </source>
</evidence>
<organism evidence="1 2">
    <name type="scientific">Conidiobolus coronatus (strain ATCC 28846 / CBS 209.66 / NRRL 28638)</name>
    <name type="common">Delacroixia coronata</name>
    <dbReference type="NCBI Taxonomy" id="796925"/>
    <lineage>
        <taxon>Eukaryota</taxon>
        <taxon>Fungi</taxon>
        <taxon>Fungi incertae sedis</taxon>
        <taxon>Zoopagomycota</taxon>
        <taxon>Entomophthoromycotina</taxon>
        <taxon>Entomophthoromycetes</taxon>
        <taxon>Entomophthorales</taxon>
        <taxon>Ancylistaceae</taxon>
        <taxon>Conidiobolus</taxon>
    </lineage>
</organism>
<dbReference type="Proteomes" id="UP000070444">
    <property type="component" value="Unassembled WGS sequence"/>
</dbReference>
<evidence type="ECO:0000313" key="2">
    <source>
        <dbReference type="Proteomes" id="UP000070444"/>
    </source>
</evidence>
<proteinExistence type="predicted"/>
<dbReference type="EMBL" id="KQ965221">
    <property type="protein sequence ID" value="KXN64733.1"/>
    <property type="molecule type" value="Genomic_DNA"/>
</dbReference>
<keyword evidence="2" id="KW-1185">Reference proteome</keyword>
<sequence>MLDLVYSRVTRTDSSSYDTIQREARISGRWLDLLLQGGHNLRRLGELDEVFVKRVLLKYWCRASIQAKYDESFRTRSFVRQNHVFHVAGTDDLSNLEYTDDGDFNKQEVLIIKMFSNEELNDNIFCLEYFNFKYTPHSFINHIFNISMRFRALYTEFGPCTLLSTFNIPWSTLEEVAFPIFKILLAVIKPFIIAPDLGLVHLVPEPIMNFIGSCYTAINLEQAILSTISVFRSQLKDRINCTNIYRLDHNKIYKLVAGYHSLVEKQSFSTKEGELTDAQGRIIPQYNDELFNQMPFDSAYKRSITRRICLHPESVITE</sequence>
<reference evidence="1 2" key="1">
    <citation type="journal article" date="2015" name="Genome Biol. Evol.">
        <title>Phylogenomic analyses indicate that early fungi evolved digesting cell walls of algal ancestors of land plants.</title>
        <authorList>
            <person name="Chang Y."/>
            <person name="Wang S."/>
            <person name="Sekimoto S."/>
            <person name="Aerts A.L."/>
            <person name="Choi C."/>
            <person name="Clum A."/>
            <person name="LaButti K.M."/>
            <person name="Lindquist E.A."/>
            <person name="Yee Ngan C."/>
            <person name="Ohm R.A."/>
            <person name="Salamov A.A."/>
            <person name="Grigoriev I.V."/>
            <person name="Spatafora J.W."/>
            <person name="Berbee M.L."/>
        </authorList>
    </citation>
    <scope>NUCLEOTIDE SEQUENCE [LARGE SCALE GENOMIC DNA]</scope>
    <source>
        <strain evidence="1 2">NRRL 28638</strain>
    </source>
</reference>